<evidence type="ECO:0000313" key="3">
    <source>
        <dbReference type="Proteomes" id="UP001197028"/>
    </source>
</evidence>
<feature type="compositionally biased region" description="Polar residues" evidence="1">
    <location>
        <begin position="185"/>
        <end position="197"/>
    </location>
</feature>
<reference evidence="2 3" key="1">
    <citation type="journal article" date="2021" name="ISME J.">
        <title>Genomic evolution of the class Acidithiobacillia: deep-branching Proteobacteria living in extreme acidic conditions.</title>
        <authorList>
            <person name="Moya-Beltran A."/>
            <person name="Beard S."/>
            <person name="Rojas-Villalobos C."/>
            <person name="Issotta F."/>
            <person name="Gallardo Y."/>
            <person name="Ulloa R."/>
            <person name="Giaveno A."/>
            <person name="Degli Esposti M."/>
            <person name="Johnson D.B."/>
            <person name="Quatrini R."/>
        </authorList>
    </citation>
    <scope>NUCLEOTIDE SEQUENCE [LARGE SCALE GENOMIC DNA]</scope>
    <source>
        <strain evidence="2 3">ATCC 19703</strain>
    </source>
</reference>
<organism evidence="2 3">
    <name type="scientific">Acidithiobacillus concretivorus</name>
    <dbReference type="NCBI Taxonomy" id="3063952"/>
    <lineage>
        <taxon>Bacteria</taxon>
        <taxon>Pseudomonadati</taxon>
        <taxon>Pseudomonadota</taxon>
        <taxon>Acidithiobacillia</taxon>
        <taxon>Acidithiobacillales</taxon>
        <taxon>Acidithiobacillaceae</taxon>
        <taxon>Acidithiobacillus</taxon>
    </lineage>
</organism>
<dbReference type="InterPro" id="IPR005498">
    <property type="entry name" value="T4SS_VirB10/TraB/TrbI"/>
</dbReference>
<name>A0ABS5ZPG8_9PROT</name>
<feature type="compositionally biased region" description="Polar residues" evidence="1">
    <location>
        <begin position="512"/>
        <end position="522"/>
    </location>
</feature>
<proteinExistence type="predicted"/>
<dbReference type="EMBL" id="JABELD010000051">
    <property type="protein sequence ID" value="MBU2738564.1"/>
    <property type="molecule type" value="Genomic_DNA"/>
</dbReference>
<dbReference type="Proteomes" id="UP001197028">
    <property type="component" value="Unassembled WGS sequence"/>
</dbReference>
<feature type="compositionally biased region" description="Polar residues" evidence="1">
    <location>
        <begin position="468"/>
        <end position="496"/>
    </location>
</feature>
<dbReference type="RefSeq" id="WP_215863533.1">
    <property type="nucleotide sequence ID" value="NZ_JABELD010000051.1"/>
</dbReference>
<feature type="region of interest" description="Disordered" evidence="1">
    <location>
        <begin position="184"/>
        <end position="211"/>
    </location>
</feature>
<dbReference type="Pfam" id="PF03743">
    <property type="entry name" value="TrbI"/>
    <property type="match status" value="1"/>
</dbReference>
<feature type="region of interest" description="Disordered" evidence="1">
    <location>
        <begin position="468"/>
        <end position="522"/>
    </location>
</feature>
<dbReference type="CDD" id="cd16430">
    <property type="entry name" value="TraB"/>
    <property type="match status" value="1"/>
</dbReference>
<gene>
    <name evidence="2" type="ORF">HJG40_07110</name>
</gene>
<accession>A0ABS5ZPG8</accession>
<evidence type="ECO:0000256" key="1">
    <source>
        <dbReference type="SAM" id="MobiDB-lite"/>
    </source>
</evidence>
<sequence>MALTPKDRLRLWWKTQPPKRKQQLKFTGLAAGVMGAVIVGSQMSGTGDHAAQEAALKKAEATSNQVYIEHPKSMSPKEMQSEINNLSNQMKKLVKLDENMTGLKKSEINDLSQHVSKKLLEQIAKDRGIAVATTNSNPDMVGMKNDISALQNEISELKFERRQAPYTPTTHAQVFYPAQMPQVLGANTPSENETSNGPAVPSNGVPKAPAAPSKTALQFHHVSKLKHVSHVVTVKSKEGVYLPAGTILSGVLLTGLQAGTGPQAHSNPQIVDIRVKRRAVLPNGIRANFSSCFIIASGYGDMSTRRVYLRANMLSCVRRRGGKVITAPIKAEVESGGLLGVPGKVISHQGPVILKSLLAGIFSGLGNAVQPTSVQGLNLNPTSGSAAGFQAFNPSYMGESALAGGISTPAGEISKFYLHEAESLLPTIQINPGVAVDLFLVSGAKIHTDGETPGQLAEASYAAASSMNNQAMPQQQTSAADTETSPYAGTGQSSAVSAAFPNRETVQREEQNGQTPNLRGQP</sequence>
<keyword evidence="3" id="KW-1185">Reference proteome</keyword>
<comment type="caution">
    <text evidence="2">The sequence shown here is derived from an EMBL/GenBank/DDBJ whole genome shotgun (WGS) entry which is preliminary data.</text>
</comment>
<evidence type="ECO:0000313" key="2">
    <source>
        <dbReference type="EMBL" id="MBU2738564.1"/>
    </source>
</evidence>
<protein>
    <submittedName>
        <fullName evidence="2">Conjugal transfer protein</fullName>
    </submittedName>
</protein>